<evidence type="ECO:0000313" key="3">
    <source>
        <dbReference type="Proteomes" id="UP000596176"/>
    </source>
</evidence>
<sequence length="306" mass="33908">MTSHLTAAQSLTLGQVSSLYQPPQFSGQPTPSGSVRFGLIADPQYADADPNLEYNRYYRNSLRKLSQAITELNDLPLAFVATLGDLVDDHWSSYAELLPVYGQLRHPHAVVLGNHDADVISRHLAAQSPALALPKHYYQFSLNGYRFIVIDGNDISLYCNPANGEEHTQAQHLLARIRAEHQPQAQSWNGAVGDEQLRWLACSLADAQSKGETIVVFGHYPLAPENEHNLWNCDALVALLCRYQVRAYFAGHYHLGDYLRVEHTGFITLKGMVDGDDLLPFAVVELAGDTLSVTGYGPEISRVLVR</sequence>
<accession>A0A7U0N5P7</accession>
<gene>
    <name evidence="2" type="ORF">JKX24_23195</name>
</gene>
<dbReference type="Gene3D" id="3.60.21.10">
    <property type="match status" value="1"/>
</dbReference>
<reference evidence="2 3" key="1">
    <citation type="submission" date="2021-01" db="EMBL/GenBank/DDBJ databases">
        <title>Chromosome sequence of Serratia proteamaculans strain 94 rif-r, isolated from spoiled beef.</title>
        <authorList>
            <person name="Zaytseva Y.V."/>
            <person name="Iablokov S.N."/>
            <person name="Klyukina A."/>
        </authorList>
    </citation>
    <scope>NUCLEOTIDE SEQUENCE [LARGE SCALE GENOMIC DNA]</scope>
    <source>
        <strain evidence="2 3">94 rif-r</strain>
    </source>
</reference>
<dbReference type="GO" id="GO:0008663">
    <property type="term" value="F:2',3'-cyclic-nucleotide 2'-phosphodiesterase activity"/>
    <property type="evidence" value="ECO:0007669"/>
    <property type="project" value="TreeGrafter"/>
</dbReference>
<dbReference type="GO" id="GO:0030145">
    <property type="term" value="F:manganese ion binding"/>
    <property type="evidence" value="ECO:0007669"/>
    <property type="project" value="TreeGrafter"/>
</dbReference>
<organism evidence="2 3">
    <name type="scientific">Serratia proteamaculans</name>
    <dbReference type="NCBI Taxonomy" id="28151"/>
    <lineage>
        <taxon>Bacteria</taxon>
        <taxon>Pseudomonadati</taxon>
        <taxon>Pseudomonadota</taxon>
        <taxon>Gammaproteobacteria</taxon>
        <taxon>Enterobacterales</taxon>
        <taxon>Yersiniaceae</taxon>
        <taxon>Serratia</taxon>
    </lineage>
</organism>
<dbReference type="GO" id="GO:0047631">
    <property type="term" value="F:ADP-ribose diphosphatase activity"/>
    <property type="evidence" value="ECO:0007669"/>
    <property type="project" value="TreeGrafter"/>
</dbReference>
<dbReference type="PANTHER" id="PTHR16509">
    <property type="match status" value="1"/>
</dbReference>
<dbReference type="SUPFAM" id="SSF56300">
    <property type="entry name" value="Metallo-dependent phosphatases"/>
    <property type="match status" value="1"/>
</dbReference>
<dbReference type="Proteomes" id="UP000596176">
    <property type="component" value="Chromosome"/>
</dbReference>
<proteinExistence type="predicted"/>
<dbReference type="EMBL" id="CP068391">
    <property type="protein sequence ID" value="QQX53031.1"/>
    <property type="molecule type" value="Genomic_DNA"/>
</dbReference>
<dbReference type="InterPro" id="IPR004843">
    <property type="entry name" value="Calcineurin-like_PHP"/>
</dbReference>
<feature type="domain" description="Calcineurin-like phosphoesterase" evidence="1">
    <location>
        <begin position="36"/>
        <end position="254"/>
    </location>
</feature>
<dbReference type="GO" id="GO:0047734">
    <property type="term" value="F:CDP-glycerol diphosphatase activity"/>
    <property type="evidence" value="ECO:0007669"/>
    <property type="project" value="TreeGrafter"/>
</dbReference>
<dbReference type="PANTHER" id="PTHR16509:SF1">
    <property type="entry name" value="MANGANESE-DEPENDENT ADP-RIBOSE_CDP-ALCOHOL DIPHOSPHATASE"/>
    <property type="match status" value="1"/>
</dbReference>
<dbReference type="Pfam" id="PF00149">
    <property type="entry name" value="Metallophos"/>
    <property type="match status" value="1"/>
</dbReference>
<dbReference type="AlphaFoldDB" id="A0A7U0N5P7"/>
<evidence type="ECO:0000259" key="1">
    <source>
        <dbReference type="Pfam" id="PF00149"/>
    </source>
</evidence>
<protein>
    <submittedName>
        <fullName evidence="2">Metallophosphoesterase</fullName>
    </submittedName>
</protein>
<evidence type="ECO:0000313" key="2">
    <source>
        <dbReference type="EMBL" id="QQX53031.1"/>
    </source>
</evidence>
<dbReference type="InterPro" id="IPR029052">
    <property type="entry name" value="Metallo-depent_PP-like"/>
</dbReference>
<name>A0A7U0N5P7_SERPR</name>
<dbReference type="RefSeq" id="WP_207976857.1">
    <property type="nucleotide sequence ID" value="NZ_CP068391.1"/>
</dbReference>